<evidence type="ECO:0000313" key="2">
    <source>
        <dbReference type="Proteomes" id="UP000467840"/>
    </source>
</evidence>
<evidence type="ECO:0000313" key="1">
    <source>
        <dbReference type="EMBL" id="KAF2288010.1"/>
    </source>
</evidence>
<reference evidence="1 2" key="1">
    <citation type="journal article" date="2020" name="Mol. Plant">
        <title>The Chromosome-Based Rubber Tree Genome Provides New Insights into Spurge Genome Evolution and Rubber Biosynthesis.</title>
        <authorList>
            <person name="Liu J."/>
            <person name="Shi C."/>
            <person name="Shi C.C."/>
            <person name="Li W."/>
            <person name="Zhang Q.J."/>
            <person name="Zhang Y."/>
            <person name="Li K."/>
            <person name="Lu H.F."/>
            <person name="Shi C."/>
            <person name="Zhu S.T."/>
            <person name="Xiao Z.Y."/>
            <person name="Nan H."/>
            <person name="Yue Y."/>
            <person name="Zhu X.G."/>
            <person name="Wu Y."/>
            <person name="Hong X.N."/>
            <person name="Fan G.Y."/>
            <person name="Tong Y."/>
            <person name="Zhang D."/>
            <person name="Mao C.L."/>
            <person name="Liu Y.L."/>
            <person name="Hao S.J."/>
            <person name="Liu W.Q."/>
            <person name="Lv M.Q."/>
            <person name="Zhang H.B."/>
            <person name="Liu Y."/>
            <person name="Hu-Tang G.R."/>
            <person name="Wang J.P."/>
            <person name="Wang J.H."/>
            <person name="Sun Y.H."/>
            <person name="Ni S.B."/>
            <person name="Chen W.B."/>
            <person name="Zhang X.C."/>
            <person name="Jiao Y.N."/>
            <person name="Eichler E.E."/>
            <person name="Li G.H."/>
            <person name="Liu X."/>
            <person name="Gao L.Z."/>
        </authorList>
    </citation>
    <scope>NUCLEOTIDE SEQUENCE [LARGE SCALE GENOMIC DNA]</scope>
    <source>
        <strain evidence="2">cv. GT1</strain>
        <tissue evidence="1">Leaf</tissue>
    </source>
</reference>
<organism evidence="1 2">
    <name type="scientific">Hevea brasiliensis</name>
    <name type="common">Para rubber tree</name>
    <name type="synonym">Siphonia brasiliensis</name>
    <dbReference type="NCBI Taxonomy" id="3981"/>
    <lineage>
        <taxon>Eukaryota</taxon>
        <taxon>Viridiplantae</taxon>
        <taxon>Streptophyta</taxon>
        <taxon>Embryophyta</taxon>
        <taxon>Tracheophyta</taxon>
        <taxon>Spermatophyta</taxon>
        <taxon>Magnoliopsida</taxon>
        <taxon>eudicotyledons</taxon>
        <taxon>Gunneridae</taxon>
        <taxon>Pentapetalae</taxon>
        <taxon>rosids</taxon>
        <taxon>fabids</taxon>
        <taxon>Malpighiales</taxon>
        <taxon>Euphorbiaceae</taxon>
        <taxon>Crotonoideae</taxon>
        <taxon>Micrandreae</taxon>
        <taxon>Hevea</taxon>
    </lineage>
</organism>
<dbReference type="EMBL" id="JAAGAX010000016">
    <property type="protein sequence ID" value="KAF2288010.1"/>
    <property type="molecule type" value="Genomic_DNA"/>
</dbReference>
<proteinExistence type="predicted"/>
<accession>A0A6A6KGH4</accession>
<protein>
    <submittedName>
        <fullName evidence="1">Uncharacterized protein</fullName>
    </submittedName>
</protein>
<dbReference type="Proteomes" id="UP000467840">
    <property type="component" value="Chromosome 8"/>
</dbReference>
<sequence>MLEAGVIWVVDAKREVKGDIQFSIDNWERDARGDANEGSEISWTLVQFSNRGIGKKDTDVAGCSGVRAHFKYIKNQNFTRNLDHCVHNQDPRRNICIELGIVEQAIRHHRDGYIHGLGIVGANLAGGNWNFPKKFVFVIHQSRTVFVLEAHLVWVGDGEIHVQGHIQIDAHLEGSKEKRRPSKVIESMVVEGSLALNTVKAKITTTRTKTTMTAAVTPRQMFLRLCLLLGLGRCHKLNLERVLIKSDSISSGLGKS</sequence>
<keyword evidence="2" id="KW-1185">Reference proteome</keyword>
<dbReference type="AlphaFoldDB" id="A0A6A6KGH4"/>
<comment type="caution">
    <text evidence="1">The sequence shown here is derived from an EMBL/GenBank/DDBJ whole genome shotgun (WGS) entry which is preliminary data.</text>
</comment>
<gene>
    <name evidence="1" type="ORF">GH714_003868</name>
</gene>
<name>A0A6A6KGH4_HEVBR</name>